<evidence type="ECO:0000313" key="8">
    <source>
        <dbReference type="Proteomes" id="UP000600139"/>
    </source>
</evidence>
<dbReference type="SMART" id="SM00382">
    <property type="entry name" value="AAA"/>
    <property type="match status" value="1"/>
</dbReference>
<proteinExistence type="inferred from homology"/>
<feature type="domain" description="AAA+ ATPase" evidence="6">
    <location>
        <begin position="255"/>
        <end position="392"/>
    </location>
</feature>
<dbReference type="SUPFAM" id="SSF52540">
    <property type="entry name" value="P-loop containing nucleoside triphosphate hydrolases"/>
    <property type="match status" value="1"/>
</dbReference>
<sequence length="511" mass="55485">MQLITYLRAGHPGLAIITAEEARAEAEIAAACGSASRHLSAWSSSEGLVDTHERRSQPCADPLEALQLMERKLAREEPRHVVVMRDLQLHLDHGDPILVRRLRDLLRLAKTNGHCLILLGCRPKLPAEVEHEITRIDFPLPGADELAVVLDGIASSAKLETPSGDLRESLLNAALGLTTVEAENAFALSIVETGGLRADVVSREKARTLKRGGLVEVISSAPSLEDIGGYDPLKEWLNRRAGAFGTAARHYGLPAPKGLLIVGIPGTGKSLTAKAVSSTFGLPLLRLDMGRVFGGIIGQSEANLRSVIQTAEAIAPCVLWIDEIEKGFVGSQSGGTSDGGTSSRVFGSFLSWMQEKEKPVFVVATANDVSKLPPEFLRKGRFDELFFVDLPSPEERARIWEIVICRHRRNPATYDIPRLVRVCDQFTGAEIEAAFVDAMFEAYAEGDEPKDKHVVEAVTRTIPLARLMDSQITALRQWAEGRARNASSNGAAAKGKTSKPPRNARRIAQSN</sequence>
<dbReference type="Gene3D" id="3.40.50.300">
    <property type="entry name" value="P-loop containing nucleotide triphosphate hydrolases"/>
    <property type="match status" value="1"/>
</dbReference>
<evidence type="ECO:0000259" key="6">
    <source>
        <dbReference type="SMART" id="SM00382"/>
    </source>
</evidence>
<keyword evidence="1" id="KW-0547">Nucleotide-binding</keyword>
<dbReference type="GO" id="GO:0005524">
    <property type="term" value="F:ATP binding"/>
    <property type="evidence" value="ECO:0007669"/>
    <property type="project" value="UniProtKB-KW"/>
</dbReference>
<dbReference type="PANTHER" id="PTHR42960:SF1">
    <property type="entry name" value="YCF46 PROTEIN"/>
    <property type="match status" value="1"/>
</dbReference>
<dbReference type="InterPro" id="IPR003959">
    <property type="entry name" value="ATPase_AAA_core"/>
</dbReference>
<reference evidence="7" key="1">
    <citation type="submission" date="2021-01" db="EMBL/GenBank/DDBJ databases">
        <title>Modified the classification status of verrucomicrobia.</title>
        <authorList>
            <person name="Feng X."/>
        </authorList>
    </citation>
    <scope>NUCLEOTIDE SEQUENCE</scope>
    <source>
        <strain evidence="7">JCM 18052</strain>
    </source>
</reference>
<dbReference type="Gene3D" id="1.10.8.60">
    <property type="match status" value="1"/>
</dbReference>
<comment type="caution">
    <text evidence="7">The sequence shown here is derived from an EMBL/GenBank/DDBJ whole genome shotgun (WGS) entry which is preliminary data.</text>
</comment>
<dbReference type="InterPro" id="IPR027417">
    <property type="entry name" value="P-loop_NTPase"/>
</dbReference>
<feature type="compositionally biased region" description="Low complexity" evidence="5">
    <location>
        <begin position="484"/>
        <end position="495"/>
    </location>
</feature>
<dbReference type="GO" id="GO:0016887">
    <property type="term" value="F:ATP hydrolysis activity"/>
    <property type="evidence" value="ECO:0007669"/>
    <property type="project" value="InterPro"/>
</dbReference>
<dbReference type="PANTHER" id="PTHR42960">
    <property type="entry name" value="YCF46 PROTEIN"/>
    <property type="match status" value="1"/>
</dbReference>
<evidence type="ECO:0000256" key="1">
    <source>
        <dbReference type="ARBA" id="ARBA00022741"/>
    </source>
</evidence>
<keyword evidence="8" id="KW-1185">Reference proteome</keyword>
<evidence type="ECO:0000256" key="2">
    <source>
        <dbReference type="ARBA" id="ARBA00022840"/>
    </source>
</evidence>
<feature type="region of interest" description="Disordered" evidence="5">
    <location>
        <begin position="481"/>
        <end position="511"/>
    </location>
</feature>
<evidence type="ECO:0000256" key="5">
    <source>
        <dbReference type="SAM" id="MobiDB-lite"/>
    </source>
</evidence>
<protein>
    <recommendedName>
        <fullName evidence="4">Uncharacterized AAA domain-containing protein ycf46</fullName>
    </recommendedName>
</protein>
<dbReference type="AlphaFoldDB" id="A0A934RB05"/>
<dbReference type="InterPro" id="IPR052381">
    <property type="entry name" value="AAA_domain_protein"/>
</dbReference>
<evidence type="ECO:0000256" key="3">
    <source>
        <dbReference type="ARBA" id="ARBA00038088"/>
    </source>
</evidence>
<accession>A0A934RB05</accession>
<dbReference type="Proteomes" id="UP000600139">
    <property type="component" value="Unassembled WGS sequence"/>
</dbReference>
<dbReference type="Pfam" id="PF00004">
    <property type="entry name" value="AAA"/>
    <property type="match status" value="1"/>
</dbReference>
<evidence type="ECO:0000256" key="4">
    <source>
        <dbReference type="ARBA" id="ARBA00040480"/>
    </source>
</evidence>
<dbReference type="EMBL" id="JAENIK010000013">
    <property type="protein sequence ID" value="MBK1818269.1"/>
    <property type="molecule type" value="Genomic_DNA"/>
</dbReference>
<dbReference type="RefSeq" id="WP_200353218.1">
    <property type="nucleotide sequence ID" value="NZ_BAABHZ010000002.1"/>
</dbReference>
<organism evidence="7 8">
    <name type="scientific">Luteolibacter yonseiensis</name>
    <dbReference type="NCBI Taxonomy" id="1144680"/>
    <lineage>
        <taxon>Bacteria</taxon>
        <taxon>Pseudomonadati</taxon>
        <taxon>Verrucomicrobiota</taxon>
        <taxon>Verrucomicrobiia</taxon>
        <taxon>Verrucomicrobiales</taxon>
        <taxon>Verrucomicrobiaceae</taxon>
        <taxon>Luteolibacter</taxon>
    </lineage>
</organism>
<evidence type="ECO:0000313" key="7">
    <source>
        <dbReference type="EMBL" id="MBK1818269.1"/>
    </source>
</evidence>
<dbReference type="InterPro" id="IPR003593">
    <property type="entry name" value="AAA+_ATPase"/>
</dbReference>
<feature type="compositionally biased region" description="Basic residues" evidence="5">
    <location>
        <begin position="496"/>
        <end position="505"/>
    </location>
</feature>
<name>A0A934RB05_9BACT</name>
<dbReference type="CDD" id="cd19507">
    <property type="entry name" value="RecA-like_Ycf46-like"/>
    <property type="match status" value="1"/>
</dbReference>
<keyword evidence="2" id="KW-0067">ATP-binding</keyword>
<gene>
    <name evidence="7" type="ORF">JIN84_21790</name>
</gene>
<comment type="similarity">
    <text evidence="3">Belongs to the AAA ATPase family. Highly divergent.</text>
</comment>